<keyword evidence="7 8" id="KW-0472">Membrane</keyword>
<dbReference type="SUPFAM" id="SSF52540">
    <property type="entry name" value="P-loop containing nucleoside triphosphate hydrolases"/>
    <property type="match status" value="1"/>
</dbReference>
<dbReference type="InterPro" id="IPR050352">
    <property type="entry name" value="ABCG_transporters"/>
</dbReference>
<dbReference type="PANTHER" id="PTHR48041:SF139">
    <property type="entry name" value="PROTEIN SCARLET"/>
    <property type="match status" value="1"/>
</dbReference>
<feature type="transmembrane region" description="Helical" evidence="8">
    <location>
        <begin position="558"/>
        <end position="580"/>
    </location>
</feature>
<keyword evidence="2" id="KW-0813">Transport</keyword>
<evidence type="ECO:0000256" key="2">
    <source>
        <dbReference type="ARBA" id="ARBA00022448"/>
    </source>
</evidence>
<feature type="transmembrane region" description="Helical" evidence="8">
    <location>
        <begin position="337"/>
        <end position="360"/>
    </location>
</feature>
<keyword evidence="3 8" id="KW-0812">Transmembrane</keyword>
<evidence type="ECO:0000259" key="9">
    <source>
        <dbReference type="PROSITE" id="PS50893"/>
    </source>
</evidence>
<dbReference type="SMART" id="SM00382">
    <property type="entry name" value="AAA"/>
    <property type="match status" value="1"/>
</dbReference>
<dbReference type="EMBL" id="CAJZBQ010000004">
    <property type="protein sequence ID" value="CAG9311383.1"/>
    <property type="molecule type" value="Genomic_DNA"/>
</dbReference>
<evidence type="ECO:0000256" key="3">
    <source>
        <dbReference type="ARBA" id="ARBA00022692"/>
    </source>
</evidence>
<feature type="domain" description="ABC transporter" evidence="9">
    <location>
        <begin position="9"/>
        <end position="264"/>
    </location>
</feature>
<dbReference type="GO" id="GO:0016020">
    <property type="term" value="C:membrane"/>
    <property type="evidence" value="ECO:0007669"/>
    <property type="project" value="UniProtKB-SubCell"/>
</dbReference>
<dbReference type="InterPro" id="IPR003593">
    <property type="entry name" value="AAA+_ATPase"/>
</dbReference>
<gene>
    <name evidence="10" type="ORF">BSTOLATCC_MIC3673</name>
</gene>
<reference evidence="10" key="1">
    <citation type="submission" date="2021-09" db="EMBL/GenBank/DDBJ databases">
        <authorList>
            <consortium name="AG Swart"/>
            <person name="Singh M."/>
            <person name="Singh A."/>
            <person name="Seah K."/>
            <person name="Emmerich C."/>
        </authorList>
    </citation>
    <scope>NUCLEOTIDE SEQUENCE</scope>
    <source>
        <strain evidence="10">ATCC30299</strain>
    </source>
</reference>
<keyword evidence="5" id="KW-0067">ATP-binding</keyword>
<keyword evidence="11" id="KW-1185">Reference proteome</keyword>
<dbReference type="GO" id="GO:0016887">
    <property type="term" value="F:ATP hydrolysis activity"/>
    <property type="evidence" value="ECO:0007669"/>
    <property type="project" value="InterPro"/>
</dbReference>
<feature type="transmembrane region" description="Helical" evidence="8">
    <location>
        <begin position="375"/>
        <end position="395"/>
    </location>
</feature>
<accession>A0AAU9IGT5</accession>
<dbReference type="AlphaFoldDB" id="A0AAU9IGT5"/>
<dbReference type="PANTHER" id="PTHR48041">
    <property type="entry name" value="ABC TRANSPORTER G FAMILY MEMBER 28"/>
    <property type="match status" value="1"/>
</dbReference>
<evidence type="ECO:0000256" key="4">
    <source>
        <dbReference type="ARBA" id="ARBA00022741"/>
    </source>
</evidence>
<dbReference type="GO" id="GO:0140359">
    <property type="term" value="F:ABC-type transporter activity"/>
    <property type="evidence" value="ECO:0007669"/>
    <property type="project" value="InterPro"/>
</dbReference>
<dbReference type="Pfam" id="PF01061">
    <property type="entry name" value="ABC2_membrane"/>
    <property type="match status" value="1"/>
</dbReference>
<keyword evidence="4" id="KW-0547">Nucleotide-binding</keyword>
<dbReference type="InterPro" id="IPR003439">
    <property type="entry name" value="ABC_transporter-like_ATP-bd"/>
</dbReference>
<feature type="transmembrane region" description="Helical" evidence="8">
    <location>
        <begin position="489"/>
        <end position="507"/>
    </location>
</feature>
<feature type="transmembrane region" description="Helical" evidence="8">
    <location>
        <begin position="416"/>
        <end position="440"/>
    </location>
</feature>
<evidence type="ECO:0000256" key="6">
    <source>
        <dbReference type="ARBA" id="ARBA00022989"/>
    </source>
</evidence>
<name>A0AAU9IGT5_9CILI</name>
<dbReference type="Gene3D" id="3.40.50.300">
    <property type="entry name" value="P-loop containing nucleotide triphosphate hydrolases"/>
    <property type="match status" value="1"/>
</dbReference>
<dbReference type="Pfam" id="PF00005">
    <property type="entry name" value="ABC_tran"/>
    <property type="match status" value="1"/>
</dbReference>
<dbReference type="InterPro" id="IPR027417">
    <property type="entry name" value="P-loop_NTPase"/>
</dbReference>
<evidence type="ECO:0000256" key="5">
    <source>
        <dbReference type="ARBA" id="ARBA00022840"/>
    </source>
</evidence>
<evidence type="ECO:0000256" key="1">
    <source>
        <dbReference type="ARBA" id="ARBA00004141"/>
    </source>
</evidence>
<evidence type="ECO:0000313" key="10">
    <source>
        <dbReference type="EMBL" id="CAG9311383.1"/>
    </source>
</evidence>
<sequence>MSEITGVDITWQDLSVMCPLTKAEKKRRMKENLPLDDKTIINKVSGTMKAGTFTAILGPSGCGKTTMLNFLSNRHYYLKGLKVLGEVLVNGHPRKSIDFNSITGYVMQDDVIMEAMTVEEVLNFTAKLRLPADVWQDRVEKVIKDLELHNCRKSEVGGVLKKGISGGEKKRTSIAIEMLTDPAILFLDEPTTGLDSYNSENLVDKLNDLAKTGITVVCTIHQPNSFIYAAFDQVLLLAGGSVMFHGDARDAISHFGELGYPCGEYKNPAEHLLGLLSPIDDTYEGRMEVLRKGVIPWDGVIEEKSVKGALQTKESTMVEEVYALGKRIWINLARNKLIFFFKVVANFAFVILSLMVFYQVCDGSSSSSVWNRSGVMFFMLMFTGFSAVNSSGAYADEKAMFIREQSSKAYRPLSYYMSKVLFEMPIDVLIRVFVNILVYLGVGLSLDNAEQIFIFVGISALVELASRGWGNFLVIIIPSVQASSAVSPFVMLVQMLFSGFFIKSSLIPDYLIEFEYLSIFKYSWEAAMINEFNTFDRTKCGDDPMCDPNDFFDLDRPMWVLFMCMAILIVLTHFAAYLSLVKLARKFRL</sequence>
<organism evidence="10 11">
    <name type="scientific">Blepharisma stoltei</name>
    <dbReference type="NCBI Taxonomy" id="1481888"/>
    <lineage>
        <taxon>Eukaryota</taxon>
        <taxon>Sar</taxon>
        <taxon>Alveolata</taxon>
        <taxon>Ciliophora</taxon>
        <taxon>Postciliodesmatophora</taxon>
        <taxon>Heterotrichea</taxon>
        <taxon>Heterotrichida</taxon>
        <taxon>Blepharismidae</taxon>
        <taxon>Blepharisma</taxon>
    </lineage>
</organism>
<dbReference type="InterPro" id="IPR013525">
    <property type="entry name" value="ABC2_TM"/>
</dbReference>
<comment type="caution">
    <text evidence="10">The sequence shown here is derived from an EMBL/GenBank/DDBJ whole genome shotgun (WGS) entry which is preliminary data.</text>
</comment>
<proteinExistence type="predicted"/>
<evidence type="ECO:0000256" key="7">
    <source>
        <dbReference type="ARBA" id="ARBA00023136"/>
    </source>
</evidence>
<dbReference type="PROSITE" id="PS50893">
    <property type="entry name" value="ABC_TRANSPORTER_2"/>
    <property type="match status" value="1"/>
</dbReference>
<evidence type="ECO:0000313" key="11">
    <source>
        <dbReference type="Proteomes" id="UP001162131"/>
    </source>
</evidence>
<keyword evidence="6 8" id="KW-1133">Transmembrane helix</keyword>
<dbReference type="Proteomes" id="UP001162131">
    <property type="component" value="Unassembled WGS sequence"/>
</dbReference>
<comment type="subcellular location">
    <subcellularLocation>
        <location evidence="1">Membrane</location>
        <topology evidence="1">Multi-pass membrane protein</topology>
    </subcellularLocation>
</comment>
<evidence type="ECO:0000256" key="8">
    <source>
        <dbReference type="SAM" id="Phobius"/>
    </source>
</evidence>
<dbReference type="CDD" id="cd03213">
    <property type="entry name" value="ABCG_EPDR"/>
    <property type="match status" value="1"/>
</dbReference>
<protein>
    <recommendedName>
        <fullName evidence="9">ABC transporter domain-containing protein</fullName>
    </recommendedName>
</protein>
<feature type="transmembrane region" description="Helical" evidence="8">
    <location>
        <begin position="452"/>
        <end position="477"/>
    </location>
</feature>
<dbReference type="GO" id="GO:0005524">
    <property type="term" value="F:ATP binding"/>
    <property type="evidence" value="ECO:0007669"/>
    <property type="project" value="UniProtKB-KW"/>
</dbReference>